<dbReference type="PROSITE" id="PS51186">
    <property type="entry name" value="GNAT"/>
    <property type="match status" value="1"/>
</dbReference>
<evidence type="ECO:0000313" key="2">
    <source>
        <dbReference type="EMBL" id="MBN7811014.1"/>
    </source>
</evidence>
<dbReference type="EMBL" id="JAFKCT010000003">
    <property type="protein sequence ID" value="MBN7811014.1"/>
    <property type="molecule type" value="Genomic_DNA"/>
</dbReference>
<proteinExistence type="predicted"/>
<evidence type="ECO:0000259" key="1">
    <source>
        <dbReference type="PROSITE" id="PS51186"/>
    </source>
</evidence>
<dbReference type="InterPro" id="IPR000182">
    <property type="entry name" value="GNAT_dom"/>
</dbReference>
<dbReference type="InterPro" id="IPR016181">
    <property type="entry name" value="Acyl_CoA_acyltransferase"/>
</dbReference>
<sequence>MTMILFRPAETEAELLGILRLQKENLPQSISESEKAEQGFVTVNHSLGQLAEMNAIAPHLIAKDGEAVVGYILAMTKASKDLVPVLVPMFGQFESLSYAGQPVSTSQYLVIGQICVGKNYRGQGIFDRMYEAYSAYFSDRFDFAITEIAVSNIRSIKAHQRVGFEVIHEFSDSTEDWAIVALNWKNQKSRSDKDSLDSKKK</sequence>
<dbReference type="SUPFAM" id="SSF55729">
    <property type="entry name" value="Acyl-CoA N-acyltransferases (Nat)"/>
    <property type="match status" value="1"/>
</dbReference>
<name>A0ABS3C5Z5_9BACT</name>
<dbReference type="Proteomes" id="UP000664317">
    <property type="component" value="Unassembled WGS sequence"/>
</dbReference>
<protein>
    <submittedName>
        <fullName evidence="2">GNAT family N-acetyltransferase</fullName>
    </submittedName>
</protein>
<accession>A0ABS3C5Z5</accession>
<keyword evidence="3" id="KW-1185">Reference proteome</keyword>
<feature type="domain" description="N-acetyltransferase" evidence="1">
    <location>
        <begin position="4"/>
        <end position="186"/>
    </location>
</feature>
<evidence type="ECO:0000313" key="3">
    <source>
        <dbReference type="Proteomes" id="UP000664317"/>
    </source>
</evidence>
<dbReference type="Gene3D" id="3.40.630.30">
    <property type="match status" value="1"/>
</dbReference>
<gene>
    <name evidence="2" type="ORF">J0A68_08610</name>
</gene>
<dbReference type="Pfam" id="PF00583">
    <property type="entry name" value="Acetyltransf_1"/>
    <property type="match status" value="1"/>
</dbReference>
<organism evidence="2 3">
    <name type="scientific">Algoriphagus oliviformis</name>
    <dbReference type="NCBI Taxonomy" id="2811231"/>
    <lineage>
        <taxon>Bacteria</taxon>
        <taxon>Pseudomonadati</taxon>
        <taxon>Bacteroidota</taxon>
        <taxon>Cytophagia</taxon>
        <taxon>Cytophagales</taxon>
        <taxon>Cyclobacteriaceae</taxon>
        <taxon>Algoriphagus</taxon>
    </lineage>
</organism>
<reference evidence="2 3" key="1">
    <citation type="submission" date="2021-03" db="EMBL/GenBank/DDBJ databases">
        <title>novel species isolated from a fishpond in China.</title>
        <authorList>
            <person name="Lu H."/>
            <person name="Cai Z."/>
        </authorList>
    </citation>
    <scope>NUCLEOTIDE SEQUENCE [LARGE SCALE GENOMIC DNA]</scope>
    <source>
        <strain evidence="2 3">H41</strain>
    </source>
</reference>
<comment type="caution">
    <text evidence="2">The sequence shown here is derived from an EMBL/GenBank/DDBJ whole genome shotgun (WGS) entry which is preliminary data.</text>
</comment>